<name>A0A936YSD9_9HYPH</name>
<dbReference type="PANTHER" id="PTHR35841:SF1">
    <property type="entry name" value="PHOSPHONATES-BINDING PERIPLASMIC PROTEIN"/>
    <property type="match status" value="1"/>
</dbReference>
<organism evidence="1 2">
    <name type="scientific">Rhizobium setariae</name>
    <dbReference type="NCBI Taxonomy" id="2801340"/>
    <lineage>
        <taxon>Bacteria</taxon>
        <taxon>Pseudomonadati</taxon>
        <taxon>Pseudomonadota</taxon>
        <taxon>Alphaproteobacteria</taxon>
        <taxon>Hyphomicrobiales</taxon>
        <taxon>Rhizobiaceae</taxon>
        <taxon>Rhizobium/Agrobacterium group</taxon>
        <taxon>Rhizobium</taxon>
    </lineage>
</organism>
<comment type="caution">
    <text evidence="1">The sequence shown here is derived from an EMBL/GenBank/DDBJ whole genome shotgun (WGS) entry which is preliminary data.</text>
</comment>
<dbReference type="SUPFAM" id="SSF53850">
    <property type="entry name" value="Periplasmic binding protein-like II"/>
    <property type="match status" value="1"/>
</dbReference>
<accession>A0A936YSD9</accession>
<keyword evidence="2" id="KW-1185">Reference proteome</keyword>
<dbReference type="RefSeq" id="WP_201655220.1">
    <property type="nucleotide sequence ID" value="NZ_JAEQNC010000003.1"/>
</dbReference>
<dbReference type="Gene3D" id="3.40.190.10">
    <property type="entry name" value="Periplasmic binding protein-like II"/>
    <property type="match status" value="1"/>
</dbReference>
<dbReference type="AlphaFoldDB" id="A0A936YSD9"/>
<dbReference type="PANTHER" id="PTHR35841">
    <property type="entry name" value="PHOSPHONATES-BINDING PERIPLASMIC PROTEIN"/>
    <property type="match status" value="1"/>
</dbReference>
<evidence type="ECO:0000313" key="1">
    <source>
        <dbReference type="EMBL" id="MBL0371787.1"/>
    </source>
</evidence>
<dbReference type="EMBL" id="JAEQNC010000003">
    <property type="protein sequence ID" value="MBL0371787.1"/>
    <property type="molecule type" value="Genomic_DNA"/>
</dbReference>
<proteinExistence type="predicted"/>
<reference evidence="1" key="1">
    <citation type="submission" date="2021-01" db="EMBL/GenBank/DDBJ databases">
        <title>Rhizobium sp. strain KVB221 16S ribosomal RNA gene Genome sequencing and assembly.</title>
        <authorList>
            <person name="Kang M."/>
        </authorList>
    </citation>
    <scope>NUCLEOTIDE SEQUENCE</scope>
    <source>
        <strain evidence="1">KVB221</strain>
    </source>
</reference>
<dbReference type="Pfam" id="PF12974">
    <property type="entry name" value="Phosphonate-bd"/>
    <property type="match status" value="1"/>
</dbReference>
<protein>
    <submittedName>
        <fullName evidence="1">PhnD/SsuA/transferrin family substrate-binding protein</fullName>
    </submittedName>
</protein>
<dbReference type="Proteomes" id="UP000633219">
    <property type="component" value="Unassembled WGS sequence"/>
</dbReference>
<evidence type="ECO:0000313" key="2">
    <source>
        <dbReference type="Proteomes" id="UP000633219"/>
    </source>
</evidence>
<sequence length="268" mass="28359">MSRASLAMYDMLEPVRAANDQLWVGVRERLRAAGVDAPDALDRQISHDGIWLQPDLVLAQTCGYPYIKMLTGKVRLVATPVYDFAGGAGTERTSFLIASETNTGKNLESFRGSVAAVNDHMSNSGSNLFRAALAPLAGGKPFFSSVKITGGHLPSIAAVAAGEADIASIDTVSWGMLDRHAPDMLKGVRIIGETPSGPGLPFITRLSASDAEVDALRNALKDAIADPALADATKALGLRGVEVLSEDDYRRLDRLGIEAAALNYPIIA</sequence>
<gene>
    <name evidence="1" type="ORF">JJB09_07075</name>
</gene>